<name>A0A1V4A8V0_9ACTN</name>
<comment type="caution">
    <text evidence="2">The sequence shown here is derived from an EMBL/GenBank/DDBJ whole genome shotgun (WGS) entry which is preliminary data.</text>
</comment>
<dbReference type="RefSeq" id="WP_077968664.1">
    <property type="nucleotide sequence ID" value="NZ_CP045178.1"/>
</dbReference>
<dbReference type="Gene3D" id="3.30.590.20">
    <property type="match status" value="1"/>
</dbReference>
<evidence type="ECO:0000313" key="3">
    <source>
        <dbReference type="Proteomes" id="UP000190539"/>
    </source>
</evidence>
<evidence type="ECO:0000313" key="2">
    <source>
        <dbReference type="EMBL" id="OON78784.1"/>
    </source>
</evidence>
<evidence type="ECO:0000256" key="1">
    <source>
        <dbReference type="SAM" id="MobiDB-lite"/>
    </source>
</evidence>
<evidence type="ECO:0008006" key="4">
    <source>
        <dbReference type="Google" id="ProtNLM"/>
    </source>
</evidence>
<sequence length="536" mass="57720">MGLEIGQETFTDSDFSVFRGRLRDSVEALRNTLITPGFGESEISVGAELEMFLMDADGHPAAVNERVRKDVSDHRIALEVDQFNLEVNLTPVGLRGSPFTAMRSETDTLLATLGAAARSHGALPVLIGTLPTLTSSDLRRAALTPGGRFRQIEHALCRCRGTPYLLVFGGEEPATLMADSIAVQGAACSWQLHLVVPPEEFTRTYNAAQLATGPVLAAAGNSPLLLGRRLWQETRIPMYEQGFGDCGGSPGGGLRPRSLGADPFPRASFGHRWLDGGVVRLFADAVSEHDVLVPVLSPREPVALAPSGPAQWLDELRLHQGTVWTWNRPVYDPSGHVRIEFRALPSGPTSLDMAANSAFLLGLTLHLSRQPEEPHTAMPFETAEGNFYRAAHSGLHARICWPSTDRDGVGQGAVNRGASRRGATGHGAPECGGPRRGAVTWSSAAELIPRLLPLAKEGLLAAGVDAEEAEALLSVVAARVSARRTGAVWQQRALTALEEHTDRRTALRLLTHAYTQLAEEGEPVHTWQNPTWPAHG</sequence>
<dbReference type="PANTHER" id="PTHR36510">
    <property type="entry name" value="GLUTAMATE--CYSTEINE LIGASE 2-RELATED"/>
    <property type="match status" value="1"/>
</dbReference>
<dbReference type="Proteomes" id="UP000190539">
    <property type="component" value="Unassembled WGS sequence"/>
</dbReference>
<dbReference type="STRING" id="83656.B1H18_15535"/>
<dbReference type="GO" id="GO:0016879">
    <property type="term" value="F:ligase activity, forming carbon-nitrogen bonds"/>
    <property type="evidence" value="ECO:0007669"/>
    <property type="project" value="TreeGrafter"/>
</dbReference>
<dbReference type="InterPro" id="IPR014746">
    <property type="entry name" value="Gln_synth/guanido_kin_cat_dom"/>
</dbReference>
<proteinExistence type="predicted"/>
<organism evidence="2 3">
    <name type="scientific">Streptomyces tsukubensis</name>
    <dbReference type="NCBI Taxonomy" id="83656"/>
    <lineage>
        <taxon>Bacteria</taxon>
        <taxon>Bacillati</taxon>
        <taxon>Actinomycetota</taxon>
        <taxon>Actinomycetes</taxon>
        <taxon>Kitasatosporales</taxon>
        <taxon>Streptomycetaceae</taxon>
        <taxon>Streptomyces</taxon>
    </lineage>
</organism>
<keyword evidence="3" id="KW-1185">Reference proteome</keyword>
<dbReference type="OrthoDB" id="240589at2"/>
<gene>
    <name evidence="2" type="ORF">B1H18_15535</name>
</gene>
<dbReference type="InterPro" id="IPR050141">
    <property type="entry name" value="GCL_type2/YbdK_subfam"/>
</dbReference>
<reference evidence="2 3" key="1">
    <citation type="submission" date="2017-02" db="EMBL/GenBank/DDBJ databases">
        <title>Draft Genome Sequence of Streptomyces tsukubaensis F601, a Producer of the immunosuppressant tacrolimus FK506.</title>
        <authorList>
            <person name="Zong G."/>
            <person name="Zhong C."/>
            <person name="Fu J."/>
            <person name="Qin R."/>
            <person name="Cao G."/>
        </authorList>
    </citation>
    <scope>NUCLEOTIDE SEQUENCE [LARGE SCALE GENOMIC DNA]</scope>
    <source>
        <strain evidence="2 3">F601</strain>
    </source>
</reference>
<dbReference type="AlphaFoldDB" id="A0A1V4A8V0"/>
<dbReference type="SUPFAM" id="SSF55931">
    <property type="entry name" value="Glutamine synthetase/guanido kinase"/>
    <property type="match status" value="1"/>
</dbReference>
<feature type="region of interest" description="Disordered" evidence="1">
    <location>
        <begin position="411"/>
        <end position="435"/>
    </location>
</feature>
<dbReference type="EMBL" id="MVFC01000011">
    <property type="protein sequence ID" value="OON78784.1"/>
    <property type="molecule type" value="Genomic_DNA"/>
</dbReference>
<protein>
    <recommendedName>
        <fullName evidence="4">Glutamate--cysteine ligase</fullName>
    </recommendedName>
</protein>
<dbReference type="PANTHER" id="PTHR36510:SF3">
    <property type="entry name" value="CONSERVED PROTEIN"/>
    <property type="match status" value="1"/>
</dbReference>
<accession>A0A1V4A8V0</accession>